<proteinExistence type="inferred from homology"/>
<keyword evidence="2 6" id="KW-0808">Transferase</keyword>
<dbReference type="PROSITE" id="PS00094">
    <property type="entry name" value="C5_MTASE_1"/>
    <property type="match status" value="1"/>
</dbReference>
<evidence type="ECO:0000256" key="6">
    <source>
        <dbReference type="PROSITE-ProRule" id="PRU01016"/>
    </source>
</evidence>
<dbReference type="GO" id="GO:0003677">
    <property type="term" value="F:DNA binding"/>
    <property type="evidence" value="ECO:0007669"/>
    <property type="project" value="TreeGrafter"/>
</dbReference>
<dbReference type="PROSITE" id="PS51679">
    <property type="entry name" value="SAM_MT_C5"/>
    <property type="match status" value="1"/>
</dbReference>
<dbReference type="GO" id="GO:0009307">
    <property type="term" value="P:DNA restriction-modification system"/>
    <property type="evidence" value="ECO:0007669"/>
    <property type="project" value="UniProtKB-KW"/>
</dbReference>
<keyword evidence="4" id="KW-0680">Restriction system</keyword>
<dbReference type="NCBIfam" id="TIGR00675">
    <property type="entry name" value="dcm"/>
    <property type="match status" value="1"/>
</dbReference>
<dbReference type="GO" id="GO:0032259">
    <property type="term" value="P:methylation"/>
    <property type="evidence" value="ECO:0007669"/>
    <property type="project" value="UniProtKB-KW"/>
</dbReference>
<dbReference type="REBASE" id="215870">
    <property type="entry name" value="M.MspA31ORF612P"/>
</dbReference>
<dbReference type="Gene3D" id="3.90.120.10">
    <property type="entry name" value="DNA Methylase, subunit A, domain 2"/>
    <property type="match status" value="1"/>
</dbReference>
<name>A0A223NRI1_9SPHI</name>
<dbReference type="KEGG" id="muc:MuYL_0612"/>
<dbReference type="InterPro" id="IPR050390">
    <property type="entry name" value="C5-Methyltransferase"/>
</dbReference>
<comment type="similarity">
    <text evidence="6 7">Belongs to the class I-like SAM-binding methyltransferase superfamily. C5-methyltransferase family.</text>
</comment>
<dbReference type="InterPro" id="IPR001525">
    <property type="entry name" value="C5_MeTfrase"/>
</dbReference>
<protein>
    <recommendedName>
        <fullName evidence="8">Cytosine-specific methyltransferase</fullName>
        <ecNumber evidence="8">2.1.1.37</ecNumber>
    </recommendedName>
</protein>
<dbReference type="Gene3D" id="3.40.50.150">
    <property type="entry name" value="Vaccinia Virus protein VP39"/>
    <property type="match status" value="1"/>
</dbReference>
<sequence>MYSFVSLFSGCGGFDKGFIDQGFKCLGAYDIDPIAVEVYNQNIGEYAKVYDLSTAELPENIKGSIDIVLSGSPCQGFSTAGKRRVEDPRNKLLLVGGQIAVRLNAKYFIAENVMGSVSGEHKLYWNELEKYMIDNGYHVEFHKCDATKIGLPQSRKRIIMIAARGAKKIDIEMPLFEPVSLKDVFNNIDSAPNHDKEYLSVNSSEYKIALKIKPGQKLSNVRGGERAVHTWNIPSVFGSISQIEEQILLEIMGLRRKIRNRDFGDADPVDITTLKSRYDHDISENLKVLIAKGYLRDTGGNTIDLAHTFNGKYRRLCYTKVSPTVDTRFGNPKYFLHPEEHRAITVREAARIQGFPDSFIFKGNKAEQYRMIGNAVPPKMSHWLAAQLNKILNAANE</sequence>
<evidence type="ECO:0000313" key="10">
    <source>
        <dbReference type="Proteomes" id="UP000215002"/>
    </source>
</evidence>
<dbReference type="Proteomes" id="UP000215002">
    <property type="component" value="Chromosome"/>
</dbReference>
<gene>
    <name evidence="9" type="ORF">MuYL_0612</name>
</gene>
<dbReference type="PANTHER" id="PTHR10629">
    <property type="entry name" value="CYTOSINE-SPECIFIC METHYLTRANSFERASE"/>
    <property type="match status" value="1"/>
</dbReference>
<dbReference type="RefSeq" id="WP_094569093.1">
    <property type="nucleotide sequence ID" value="NZ_CP022743.1"/>
</dbReference>
<accession>A0A223NRI1</accession>
<dbReference type="InterPro" id="IPR018117">
    <property type="entry name" value="C5_DNA_meth_AS"/>
</dbReference>
<dbReference type="EMBL" id="CP022743">
    <property type="protein sequence ID" value="ASU32515.1"/>
    <property type="molecule type" value="Genomic_DNA"/>
</dbReference>
<evidence type="ECO:0000313" key="9">
    <source>
        <dbReference type="EMBL" id="ASU32515.1"/>
    </source>
</evidence>
<dbReference type="SUPFAM" id="SSF53335">
    <property type="entry name" value="S-adenosyl-L-methionine-dependent methyltransferases"/>
    <property type="match status" value="1"/>
</dbReference>
<comment type="catalytic activity">
    <reaction evidence="5 8">
        <text>a 2'-deoxycytidine in DNA + S-adenosyl-L-methionine = a 5-methyl-2'-deoxycytidine in DNA + S-adenosyl-L-homocysteine + H(+)</text>
        <dbReference type="Rhea" id="RHEA:13681"/>
        <dbReference type="Rhea" id="RHEA-COMP:11369"/>
        <dbReference type="Rhea" id="RHEA-COMP:11370"/>
        <dbReference type="ChEBI" id="CHEBI:15378"/>
        <dbReference type="ChEBI" id="CHEBI:57856"/>
        <dbReference type="ChEBI" id="CHEBI:59789"/>
        <dbReference type="ChEBI" id="CHEBI:85452"/>
        <dbReference type="ChEBI" id="CHEBI:85454"/>
        <dbReference type="EC" id="2.1.1.37"/>
    </reaction>
</comment>
<evidence type="ECO:0000256" key="7">
    <source>
        <dbReference type="RuleBase" id="RU000416"/>
    </source>
</evidence>
<dbReference type="EC" id="2.1.1.37" evidence="8"/>
<dbReference type="PROSITE" id="PS00095">
    <property type="entry name" value="C5_MTASE_2"/>
    <property type="match status" value="1"/>
</dbReference>
<evidence type="ECO:0000256" key="4">
    <source>
        <dbReference type="ARBA" id="ARBA00022747"/>
    </source>
</evidence>
<dbReference type="GO" id="GO:0003886">
    <property type="term" value="F:DNA (cytosine-5-)-methyltransferase activity"/>
    <property type="evidence" value="ECO:0007669"/>
    <property type="project" value="UniProtKB-EC"/>
</dbReference>
<evidence type="ECO:0000256" key="8">
    <source>
        <dbReference type="RuleBase" id="RU000417"/>
    </source>
</evidence>
<evidence type="ECO:0000256" key="3">
    <source>
        <dbReference type="ARBA" id="ARBA00022691"/>
    </source>
</evidence>
<evidence type="ECO:0000256" key="2">
    <source>
        <dbReference type="ARBA" id="ARBA00022679"/>
    </source>
</evidence>
<reference evidence="9 10" key="1">
    <citation type="submission" date="2017-08" db="EMBL/GenBank/DDBJ databases">
        <title>Complete genome sequence of Mucilaginibacter sp. strain BJC16-A31.</title>
        <authorList>
            <consortium name="Henan University of Science and Technology"/>
            <person name="You X."/>
        </authorList>
    </citation>
    <scope>NUCLEOTIDE SEQUENCE [LARGE SCALE GENOMIC DNA]</scope>
    <source>
        <strain evidence="9 10">BJC16-A31</strain>
    </source>
</reference>
<dbReference type="GO" id="GO:0044027">
    <property type="term" value="P:negative regulation of gene expression via chromosomal CpG island methylation"/>
    <property type="evidence" value="ECO:0007669"/>
    <property type="project" value="TreeGrafter"/>
</dbReference>
<dbReference type="InterPro" id="IPR029063">
    <property type="entry name" value="SAM-dependent_MTases_sf"/>
</dbReference>
<feature type="active site" evidence="6">
    <location>
        <position position="74"/>
    </location>
</feature>
<dbReference type="PANTHER" id="PTHR10629:SF52">
    <property type="entry name" value="DNA (CYTOSINE-5)-METHYLTRANSFERASE 1"/>
    <property type="match status" value="1"/>
</dbReference>
<evidence type="ECO:0000256" key="1">
    <source>
        <dbReference type="ARBA" id="ARBA00022603"/>
    </source>
</evidence>
<keyword evidence="3 6" id="KW-0949">S-adenosyl-L-methionine</keyword>
<evidence type="ECO:0000256" key="5">
    <source>
        <dbReference type="ARBA" id="ARBA00047422"/>
    </source>
</evidence>
<keyword evidence="10" id="KW-1185">Reference proteome</keyword>
<dbReference type="Pfam" id="PF00145">
    <property type="entry name" value="DNA_methylase"/>
    <property type="match status" value="1"/>
</dbReference>
<dbReference type="InterPro" id="IPR031303">
    <property type="entry name" value="C5_meth_CS"/>
</dbReference>
<keyword evidence="1 6" id="KW-0489">Methyltransferase</keyword>
<organism evidence="9 10">
    <name type="scientific">Mucilaginibacter xinganensis</name>
    <dbReference type="NCBI Taxonomy" id="1234841"/>
    <lineage>
        <taxon>Bacteria</taxon>
        <taxon>Pseudomonadati</taxon>
        <taxon>Bacteroidota</taxon>
        <taxon>Sphingobacteriia</taxon>
        <taxon>Sphingobacteriales</taxon>
        <taxon>Sphingobacteriaceae</taxon>
        <taxon>Mucilaginibacter</taxon>
    </lineage>
</organism>
<dbReference type="PRINTS" id="PR00105">
    <property type="entry name" value="C5METTRFRASE"/>
</dbReference>
<dbReference type="OrthoDB" id="32195at2"/>
<dbReference type="AlphaFoldDB" id="A0A223NRI1"/>